<gene>
    <name evidence="1" type="ORF">BCON_0093g00220</name>
</gene>
<dbReference type="Proteomes" id="UP000297527">
    <property type="component" value="Unassembled WGS sequence"/>
</dbReference>
<evidence type="ECO:0000313" key="2">
    <source>
        <dbReference type="Proteomes" id="UP000297527"/>
    </source>
</evidence>
<comment type="caution">
    <text evidence="1">The sequence shown here is derived from an EMBL/GenBank/DDBJ whole genome shotgun (WGS) entry which is preliminary data.</text>
</comment>
<dbReference type="EMBL" id="PQXN01000093">
    <property type="protein sequence ID" value="TGO55349.1"/>
    <property type="molecule type" value="Genomic_DNA"/>
</dbReference>
<evidence type="ECO:0000313" key="1">
    <source>
        <dbReference type="EMBL" id="TGO55349.1"/>
    </source>
</evidence>
<proteinExistence type="predicted"/>
<accession>A0A4Z1I175</accession>
<reference evidence="1 2" key="1">
    <citation type="submission" date="2017-12" db="EMBL/GenBank/DDBJ databases">
        <title>Comparative genomics of Botrytis spp.</title>
        <authorList>
            <person name="Valero-Jimenez C.A."/>
            <person name="Tapia P."/>
            <person name="Veloso J."/>
            <person name="Silva-Moreno E."/>
            <person name="Staats M."/>
            <person name="Valdes J.H."/>
            <person name="Van Kan J.A.L."/>
        </authorList>
    </citation>
    <scope>NUCLEOTIDE SEQUENCE [LARGE SCALE GENOMIC DNA]</scope>
    <source>
        <strain evidence="1 2">MUCL11595</strain>
    </source>
</reference>
<keyword evidence="2" id="KW-1185">Reference proteome</keyword>
<protein>
    <submittedName>
        <fullName evidence="1">Uncharacterized protein</fullName>
    </submittedName>
</protein>
<sequence>MHFNRNSCYAMPSELYRTNVEECLIMTRHGITKVAAAKLILPTQNIDGADVTERRKKKY</sequence>
<dbReference type="AlphaFoldDB" id="A0A4Z1I175"/>
<name>A0A4Z1I175_9HELO</name>
<organism evidence="1 2">
    <name type="scientific">Botryotinia convoluta</name>
    <dbReference type="NCBI Taxonomy" id="54673"/>
    <lineage>
        <taxon>Eukaryota</taxon>
        <taxon>Fungi</taxon>
        <taxon>Dikarya</taxon>
        <taxon>Ascomycota</taxon>
        <taxon>Pezizomycotina</taxon>
        <taxon>Leotiomycetes</taxon>
        <taxon>Helotiales</taxon>
        <taxon>Sclerotiniaceae</taxon>
        <taxon>Botryotinia</taxon>
    </lineage>
</organism>